<organism evidence="1">
    <name type="scientific">Roseihalotalea indica</name>
    <dbReference type="NCBI Taxonomy" id="2867963"/>
    <lineage>
        <taxon>Bacteria</taxon>
        <taxon>Pseudomonadati</taxon>
        <taxon>Bacteroidota</taxon>
        <taxon>Cytophagia</taxon>
        <taxon>Cytophagales</taxon>
        <taxon>Catalimonadaceae</taxon>
        <taxon>Roseihalotalea</taxon>
    </lineage>
</organism>
<protein>
    <submittedName>
        <fullName evidence="1">Uncharacterized protein</fullName>
    </submittedName>
</protein>
<evidence type="ECO:0000313" key="1">
    <source>
        <dbReference type="EMBL" id="WKN34456.1"/>
    </source>
</evidence>
<gene>
    <name evidence="1" type="ORF">K4G66_18935</name>
</gene>
<reference evidence="1" key="2">
    <citation type="journal article" date="2024" name="Antonie Van Leeuwenhoek">
        <title>Roseihalotalea indica gen. nov., sp. nov., a halophilic Bacteroidetes from mesopelagic Southwest Indian Ocean with higher carbohydrate metabolic potential.</title>
        <authorList>
            <person name="Chen B."/>
            <person name="Zhang M."/>
            <person name="Lin D."/>
            <person name="Ye J."/>
            <person name="Tang K."/>
        </authorList>
    </citation>
    <scope>NUCLEOTIDE SEQUENCE</scope>
    <source>
        <strain evidence="1">TK19036</strain>
    </source>
</reference>
<sequence length="232" mass="25704">MNTVSWQPLSNETNQDLTSLELNVLQTESFDPDTSSLSKNRYYWRIPPRPLNHVTVGEILAVPYLPEARIVSARLVDGKLPTGVVLFPNGFLIVESIDIEVGNYPIVIETIDEKESKVTTSFSIKFLNTCDWTDTHAMYKIEQKKVDLLSEGDVLAVPFDKNGPIKAAKWVIGSLPPGTRLTTDGKIVVENKKMLIPDTYSPGIVTIDAQGGVTFFVVSVSISNDSIEHRVN</sequence>
<proteinExistence type="predicted"/>
<dbReference type="EMBL" id="CP120682">
    <property type="protein sequence ID" value="WKN34456.1"/>
    <property type="molecule type" value="Genomic_DNA"/>
</dbReference>
<accession>A0AA49GLM1</accession>
<dbReference type="AlphaFoldDB" id="A0AA49GLM1"/>
<reference evidence="1" key="1">
    <citation type="journal article" date="2023" name="Comput. Struct. Biotechnol. J.">
        <title>Discovery of a novel marine Bacteroidetes with a rich repertoire of carbohydrate-active enzymes.</title>
        <authorList>
            <person name="Chen B."/>
            <person name="Liu G."/>
            <person name="Chen Q."/>
            <person name="Wang H."/>
            <person name="Liu L."/>
            <person name="Tang K."/>
        </authorList>
    </citation>
    <scope>NUCLEOTIDE SEQUENCE</scope>
    <source>
        <strain evidence="1">TK19036</strain>
    </source>
</reference>
<name>A0AA49GLM1_9BACT</name>